<evidence type="ECO:0000313" key="3">
    <source>
        <dbReference type="Proteomes" id="UP000054097"/>
    </source>
</evidence>
<reference evidence="2 3" key="1">
    <citation type="submission" date="2014-04" db="EMBL/GenBank/DDBJ databases">
        <authorList>
            <consortium name="DOE Joint Genome Institute"/>
            <person name="Kuo A."/>
            <person name="Zuccaro A."/>
            <person name="Kohler A."/>
            <person name="Nagy L.G."/>
            <person name="Floudas D."/>
            <person name="Copeland A."/>
            <person name="Barry K.W."/>
            <person name="Cichocki N."/>
            <person name="Veneault-Fourrey C."/>
            <person name="LaButti K."/>
            <person name="Lindquist E.A."/>
            <person name="Lipzen A."/>
            <person name="Lundell T."/>
            <person name="Morin E."/>
            <person name="Murat C."/>
            <person name="Sun H."/>
            <person name="Tunlid A."/>
            <person name="Henrissat B."/>
            <person name="Grigoriev I.V."/>
            <person name="Hibbett D.S."/>
            <person name="Martin F."/>
            <person name="Nordberg H.P."/>
            <person name="Cantor M.N."/>
            <person name="Hua S.X."/>
        </authorList>
    </citation>
    <scope>NUCLEOTIDE SEQUENCE [LARGE SCALE GENOMIC DNA]</scope>
    <source>
        <strain evidence="2 3">MAFF 305830</strain>
    </source>
</reference>
<accession>A0A0C2WQK5</accession>
<keyword evidence="3" id="KW-1185">Reference proteome</keyword>
<evidence type="ECO:0000313" key="2">
    <source>
        <dbReference type="EMBL" id="KIM19922.1"/>
    </source>
</evidence>
<feature type="transmembrane region" description="Helical" evidence="1">
    <location>
        <begin position="132"/>
        <end position="165"/>
    </location>
</feature>
<reference evidence="3" key="2">
    <citation type="submission" date="2015-01" db="EMBL/GenBank/DDBJ databases">
        <title>Evolutionary Origins and Diversification of the Mycorrhizal Mutualists.</title>
        <authorList>
            <consortium name="DOE Joint Genome Institute"/>
            <consortium name="Mycorrhizal Genomics Consortium"/>
            <person name="Kohler A."/>
            <person name="Kuo A."/>
            <person name="Nagy L.G."/>
            <person name="Floudas D."/>
            <person name="Copeland A."/>
            <person name="Barry K.W."/>
            <person name="Cichocki N."/>
            <person name="Veneault-Fourrey C."/>
            <person name="LaButti K."/>
            <person name="Lindquist E.A."/>
            <person name="Lipzen A."/>
            <person name="Lundell T."/>
            <person name="Morin E."/>
            <person name="Murat C."/>
            <person name="Riley R."/>
            <person name="Ohm R."/>
            <person name="Sun H."/>
            <person name="Tunlid A."/>
            <person name="Henrissat B."/>
            <person name="Grigoriev I.V."/>
            <person name="Hibbett D.S."/>
            <person name="Martin F."/>
        </authorList>
    </citation>
    <scope>NUCLEOTIDE SEQUENCE [LARGE SCALE GENOMIC DNA]</scope>
    <source>
        <strain evidence="3">MAFF 305830</strain>
    </source>
</reference>
<feature type="transmembrane region" description="Helical" evidence="1">
    <location>
        <begin position="36"/>
        <end position="58"/>
    </location>
</feature>
<feature type="transmembrane region" description="Helical" evidence="1">
    <location>
        <begin position="88"/>
        <end position="112"/>
    </location>
</feature>
<name>A0A0C2WQK5_SERVB</name>
<gene>
    <name evidence="2" type="ORF">M408DRAFT_170113</name>
</gene>
<evidence type="ECO:0000256" key="1">
    <source>
        <dbReference type="SAM" id="Phobius"/>
    </source>
</evidence>
<sequence length="269" mass="29617">MVAFRNYIAIIYVTVLISLTTAILGSWLVTNSGGNVNPWACECAWASSVLLSLHLLLYHNRSISRQVYRLTGWHRALIVSKYQYPLRVMIGLGGADLISTLLLFLFSIRGVTGLGSPSKVCAEVGYCVQLEVYLALVGIFVTAYGVRLAYMAIVGCSLFHLALGLKRNGKDARMYPILPTTAIRHAPATEPGVSIKDSPVISRPLVFDKVCIQCHAAQCAPNSAFCGADCIRISKQNSPRIMELPPVHHMFRESESISIFWMDLHSFLA</sequence>
<dbReference type="HOGENOM" id="CLU_1035001_0_0_1"/>
<keyword evidence="1" id="KW-1133">Transmembrane helix</keyword>
<keyword evidence="1" id="KW-0812">Transmembrane</keyword>
<dbReference type="EMBL" id="KN824508">
    <property type="protein sequence ID" value="KIM19922.1"/>
    <property type="molecule type" value="Genomic_DNA"/>
</dbReference>
<dbReference type="Proteomes" id="UP000054097">
    <property type="component" value="Unassembled WGS sequence"/>
</dbReference>
<protein>
    <submittedName>
        <fullName evidence="2">Uncharacterized protein</fullName>
    </submittedName>
</protein>
<feature type="transmembrane region" description="Helical" evidence="1">
    <location>
        <begin position="7"/>
        <end position="30"/>
    </location>
</feature>
<keyword evidence="1" id="KW-0472">Membrane</keyword>
<dbReference type="AlphaFoldDB" id="A0A0C2WQK5"/>
<proteinExistence type="predicted"/>
<organism evidence="2 3">
    <name type="scientific">Serendipita vermifera MAFF 305830</name>
    <dbReference type="NCBI Taxonomy" id="933852"/>
    <lineage>
        <taxon>Eukaryota</taxon>
        <taxon>Fungi</taxon>
        <taxon>Dikarya</taxon>
        <taxon>Basidiomycota</taxon>
        <taxon>Agaricomycotina</taxon>
        <taxon>Agaricomycetes</taxon>
        <taxon>Sebacinales</taxon>
        <taxon>Serendipitaceae</taxon>
        <taxon>Serendipita</taxon>
    </lineage>
</organism>